<protein>
    <submittedName>
        <fullName evidence="1">Uncharacterized protein</fullName>
    </submittedName>
</protein>
<dbReference type="HOGENOM" id="CLU_3032009_0_0_1"/>
<evidence type="ECO:0000313" key="2">
    <source>
        <dbReference type="Proteomes" id="UP000054337"/>
    </source>
</evidence>
<evidence type="ECO:0000313" key="1">
    <source>
        <dbReference type="EMBL" id="EUN33068.1"/>
    </source>
</evidence>
<sequence length="55" mass="6243">MTRRKPCRTCRLFVQRAESETPAARHVAIRAAGHVLSGAVPEVTMPSFRRQCSRY</sequence>
<gene>
    <name evidence="1" type="ORF">COCVIDRAFT_83086</name>
</gene>
<proteinExistence type="predicted"/>
<keyword evidence="2" id="KW-1185">Reference proteome</keyword>
<dbReference type="GeneID" id="26257881"/>
<dbReference type="RefSeq" id="XP_014562742.1">
    <property type="nucleotide sequence ID" value="XM_014707256.1"/>
</dbReference>
<dbReference type="EMBL" id="KI968691">
    <property type="protein sequence ID" value="EUN33068.1"/>
    <property type="molecule type" value="Genomic_DNA"/>
</dbReference>
<reference evidence="1 2" key="1">
    <citation type="journal article" date="2013" name="PLoS Genet.">
        <title>Comparative genome structure, secondary metabolite, and effector coding capacity across Cochliobolus pathogens.</title>
        <authorList>
            <person name="Condon B.J."/>
            <person name="Leng Y."/>
            <person name="Wu D."/>
            <person name="Bushley K.E."/>
            <person name="Ohm R.A."/>
            <person name="Otillar R."/>
            <person name="Martin J."/>
            <person name="Schackwitz W."/>
            <person name="Grimwood J."/>
            <person name="MohdZainudin N."/>
            <person name="Xue C."/>
            <person name="Wang R."/>
            <person name="Manning V.A."/>
            <person name="Dhillon B."/>
            <person name="Tu Z.J."/>
            <person name="Steffenson B.J."/>
            <person name="Salamov A."/>
            <person name="Sun H."/>
            <person name="Lowry S."/>
            <person name="LaButti K."/>
            <person name="Han J."/>
            <person name="Copeland A."/>
            <person name="Lindquist E."/>
            <person name="Barry K."/>
            <person name="Schmutz J."/>
            <person name="Baker S.E."/>
            <person name="Ciuffetti L.M."/>
            <person name="Grigoriev I.V."/>
            <person name="Zhong S."/>
            <person name="Turgeon B.G."/>
        </authorList>
    </citation>
    <scope>NUCLEOTIDE SEQUENCE [LARGE SCALE GENOMIC DNA]</scope>
    <source>
        <strain evidence="1 2">FI3</strain>
    </source>
</reference>
<accession>W7ERQ3</accession>
<name>W7ERQ3_BIPV3</name>
<dbReference type="Proteomes" id="UP000054337">
    <property type="component" value="Unassembled WGS sequence"/>
</dbReference>
<organism evidence="1 2">
    <name type="scientific">Bipolaris victoriae (strain FI3)</name>
    <name type="common">Victoria blight of oats agent</name>
    <name type="synonym">Cochliobolus victoriae</name>
    <dbReference type="NCBI Taxonomy" id="930091"/>
    <lineage>
        <taxon>Eukaryota</taxon>
        <taxon>Fungi</taxon>
        <taxon>Dikarya</taxon>
        <taxon>Ascomycota</taxon>
        <taxon>Pezizomycotina</taxon>
        <taxon>Dothideomycetes</taxon>
        <taxon>Pleosporomycetidae</taxon>
        <taxon>Pleosporales</taxon>
        <taxon>Pleosporineae</taxon>
        <taxon>Pleosporaceae</taxon>
        <taxon>Bipolaris</taxon>
    </lineage>
</organism>
<dbReference type="AlphaFoldDB" id="W7ERQ3"/>